<dbReference type="EMBL" id="VIWO01000008">
    <property type="protein sequence ID" value="TWF35788.1"/>
    <property type="molecule type" value="Genomic_DNA"/>
</dbReference>
<keyword evidence="1" id="KW-0732">Signal</keyword>
<dbReference type="OrthoDB" id="6400902at2"/>
<feature type="chain" id="PRO_5021848927" description="HEAT repeat domain-containing protein" evidence="1">
    <location>
        <begin position="19"/>
        <end position="383"/>
    </location>
</feature>
<protein>
    <recommendedName>
        <fullName evidence="4">HEAT repeat domain-containing protein</fullName>
    </recommendedName>
</protein>
<proteinExistence type="predicted"/>
<dbReference type="RefSeq" id="WP_145673025.1">
    <property type="nucleotide sequence ID" value="NZ_VIWO01000008.1"/>
</dbReference>
<name>A0A561PCF6_9BACT</name>
<keyword evidence="3" id="KW-1185">Reference proteome</keyword>
<organism evidence="2 3">
    <name type="scientific">Chitinophaga polysaccharea</name>
    <dbReference type="NCBI Taxonomy" id="1293035"/>
    <lineage>
        <taxon>Bacteria</taxon>
        <taxon>Pseudomonadati</taxon>
        <taxon>Bacteroidota</taxon>
        <taxon>Chitinophagia</taxon>
        <taxon>Chitinophagales</taxon>
        <taxon>Chitinophagaceae</taxon>
        <taxon>Chitinophaga</taxon>
    </lineage>
</organism>
<evidence type="ECO:0000313" key="2">
    <source>
        <dbReference type="EMBL" id="TWF35788.1"/>
    </source>
</evidence>
<dbReference type="AlphaFoldDB" id="A0A561PCF6"/>
<reference evidence="2 3" key="1">
    <citation type="submission" date="2019-06" db="EMBL/GenBank/DDBJ databases">
        <title>Sorghum-associated microbial communities from plants grown in Nebraska, USA.</title>
        <authorList>
            <person name="Schachtman D."/>
        </authorList>
    </citation>
    <scope>NUCLEOTIDE SEQUENCE [LARGE SCALE GENOMIC DNA]</scope>
    <source>
        <strain evidence="2 3">1209</strain>
    </source>
</reference>
<evidence type="ECO:0008006" key="4">
    <source>
        <dbReference type="Google" id="ProtNLM"/>
    </source>
</evidence>
<evidence type="ECO:0000313" key="3">
    <source>
        <dbReference type="Proteomes" id="UP000320811"/>
    </source>
</evidence>
<sequence>MKYLFVFLLLIMGYTGYATDVSVDTGNVDILKNRALLPVAAKWASFTIRENDTLTYTLQLAMDRAGRPLYYSRNIFTPVCYTGECKPVYINFYWDLLGNYIRYDLPATQILTKLDHREFSLPDYEKLQAILEKDNSLLADLQITDLIVPGTEKLTDSVDAHTGATLKTIQQEVIPGAVYTCYTLWHIVHGPVVAEMQRITEGYNSKDLQHRFLLSGNYAYQYWALDKVMDKNGGITPGFEEDLQDVMGGKNIFISRYILQKIAPAFFNSQQRQDWLWGMYTNSVYPFQLDILRKLKTVKIRPTLSTRIAGTLADANAAQTGLLLSLLQSTSPLPAPAIQQLGNALGKADGDKAAAIVTLLQQQPGTPQIKTILKDYLPQSNNR</sequence>
<feature type="signal peptide" evidence="1">
    <location>
        <begin position="1"/>
        <end position="18"/>
    </location>
</feature>
<evidence type="ECO:0000256" key="1">
    <source>
        <dbReference type="SAM" id="SignalP"/>
    </source>
</evidence>
<gene>
    <name evidence="2" type="ORF">FHW36_108144</name>
</gene>
<accession>A0A561PCF6</accession>
<dbReference type="Proteomes" id="UP000320811">
    <property type="component" value="Unassembled WGS sequence"/>
</dbReference>
<comment type="caution">
    <text evidence="2">The sequence shown here is derived from an EMBL/GenBank/DDBJ whole genome shotgun (WGS) entry which is preliminary data.</text>
</comment>